<sequence>MSAIPLIVEVTSLFLIVLVLLHRYANFKEQNKIILVATFIAWYFSFMIVILLPMDISMTTYRQCLQDTPIIIENSTSTNETVPITKCKEPWSLISPKFFPVLWRIIYWTSQALTWLILPFMQSFCQSGEFSVTGKIKGALIANAIYYGSYLALFGFLLIYVAIEHNIDGPKLKVIGITASNTWGLFLLVLLLGYGLVAVPRSIWSKSNTSLRLKQLYFKLAKLHGEKCEAEEQLEDILNEIKIIAEKIRYNHPFRSFVDIIVTKCPESFRNSLRRNVEDYSEYNESAYDRDIPSEKALVKLNCSLIKALQVKDRTSNEWYLQVEEAFKVEDILLNETNSNHKYMKTMPFKRCNLMDKFCNPTFEWFYYCIFQKYFLRLVSIVLAILTIMVIWSEMTFFNKKPVLSLFAIFLNASRSTYNYISIEVSLLFLKIT</sequence>
<dbReference type="EMBL" id="CAJNOC010001755">
    <property type="protein sequence ID" value="CAF0888733.1"/>
    <property type="molecule type" value="Genomic_DNA"/>
</dbReference>
<dbReference type="PANTHER" id="PTHR21355">
    <property type="entry name" value="G-PROTEIN COUPLED RECEPTOR-ASSOCIATED PROTEIN LMBRD2"/>
    <property type="match status" value="1"/>
</dbReference>
<feature type="transmembrane region" description="Helical" evidence="6">
    <location>
        <begin position="101"/>
        <end position="120"/>
    </location>
</feature>
<comment type="caution">
    <text evidence="7">The sequence shown here is derived from an EMBL/GenBank/DDBJ whole genome shotgun (WGS) entry which is preliminary data.</text>
</comment>
<accession>A0A813YT86</accession>
<evidence type="ECO:0000256" key="4">
    <source>
        <dbReference type="ARBA" id="ARBA00022989"/>
    </source>
</evidence>
<reference evidence="7" key="1">
    <citation type="submission" date="2021-02" db="EMBL/GenBank/DDBJ databases">
        <authorList>
            <person name="Nowell W R."/>
        </authorList>
    </citation>
    <scope>NUCLEOTIDE SEQUENCE</scope>
    <source>
        <strain evidence="7">Ploen Becks lab</strain>
    </source>
</reference>
<keyword evidence="5 6" id="KW-0472">Membrane</keyword>
<evidence type="ECO:0000256" key="6">
    <source>
        <dbReference type="SAM" id="Phobius"/>
    </source>
</evidence>
<organism evidence="7 8">
    <name type="scientific">Brachionus calyciflorus</name>
    <dbReference type="NCBI Taxonomy" id="104777"/>
    <lineage>
        <taxon>Eukaryota</taxon>
        <taxon>Metazoa</taxon>
        <taxon>Spiralia</taxon>
        <taxon>Gnathifera</taxon>
        <taxon>Rotifera</taxon>
        <taxon>Eurotatoria</taxon>
        <taxon>Monogononta</taxon>
        <taxon>Pseudotrocha</taxon>
        <taxon>Ploima</taxon>
        <taxon>Brachionidae</taxon>
        <taxon>Brachionus</taxon>
    </lineage>
</organism>
<evidence type="ECO:0000256" key="5">
    <source>
        <dbReference type="ARBA" id="ARBA00023136"/>
    </source>
</evidence>
<dbReference type="Pfam" id="PF04791">
    <property type="entry name" value="LMBR1"/>
    <property type="match status" value="1"/>
</dbReference>
<protein>
    <recommendedName>
        <fullName evidence="9">LMBR1 domain-containing protein 2</fullName>
    </recommendedName>
</protein>
<keyword evidence="8" id="KW-1185">Reference proteome</keyword>
<feature type="transmembrane region" description="Helical" evidence="6">
    <location>
        <begin position="404"/>
        <end position="430"/>
    </location>
</feature>
<dbReference type="AlphaFoldDB" id="A0A813YT86"/>
<dbReference type="InterPro" id="IPR006876">
    <property type="entry name" value="LMBR1-like_membr_prot"/>
</dbReference>
<evidence type="ECO:0000256" key="1">
    <source>
        <dbReference type="ARBA" id="ARBA00004141"/>
    </source>
</evidence>
<dbReference type="Proteomes" id="UP000663879">
    <property type="component" value="Unassembled WGS sequence"/>
</dbReference>
<comment type="similarity">
    <text evidence="2">Belongs to the LIMR family.</text>
</comment>
<feature type="transmembrane region" description="Helical" evidence="6">
    <location>
        <begin position="140"/>
        <end position="163"/>
    </location>
</feature>
<evidence type="ECO:0000313" key="7">
    <source>
        <dbReference type="EMBL" id="CAF0888733.1"/>
    </source>
</evidence>
<evidence type="ECO:0000313" key="8">
    <source>
        <dbReference type="Proteomes" id="UP000663879"/>
    </source>
</evidence>
<dbReference type="InterPro" id="IPR051584">
    <property type="entry name" value="GPCR-associated_LMBR1"/>
</dbReference>
<evidence type="ECO:0000256" key="3">
    <source>
        <dbReference type="ARBA" id="ARBA00022692"/>
    </source>
</evidence>
<feature type="transmembrane region" description="Helical" evidence="6">
    <location>
        <begin position="6"/>
        <end position="21"/>
    </location>
</feature>
<feature type="transmembrane region" description="Helical" evidence="6">
    <location>
        <begin position="374"/>
        <end position="392"/>
    </location>
</feature>
<name>A0A813YT86_9BILA</name>
<evidence type="ECO:0000256" key="2">
    <source>
        <dbReference type="ARBA" id="ARBA00010487"/>
    </source>
</evidence>
<feature type="transmembrane region" description="Helical" evidence="6">
    <location>
        <begin position="183"/>
        <end position="204"/>
    </location>
</feature>
<comment type="subcellular location">
    <subcellularLocation>
        <location evidence="1">Membrane</location>
        <topology evidence="1">Multi-pass membrane protein</topology>
    </subcellularLocation>
</comment>
<dbReference type="OrthoDB" id="203099at2759"/>
<keyword evidence="4 6" id="KW-1133">Transmembrane helix</keyword>
<feature type="transmembrane region" description="Helical" evidence="6">
    <location>
        <begin position="33"/>
        <end position="52"/>
    </location>
</feature>
<dbReference type="PANTHER" id="PTHR21355:SF0">
    <property type="entry name" value="G-PROTEIN COUPLED RECEPTOR-ASSOCIATED PROTEIN LMBRD2"/>
    <property type="match status" value="1"/>
</dbReference>
<dbReference type="GO" id="GO:0016020">
    <property type="term" value="C:membrane"/>
    <property type="evidence" value="ECO:0007669"/>
    <property type="project" value="UniProtKB-SubCell"/>
</dbReference>
<evidence type="ECO:0008006" key="9">
    <source>
        <dbReference type="Google" id="ProtNLM"/>
    </source>
</evidence>
<gene>
    <name evidence="7" type="ORF">OXX778_LOCUS10794</name>
</gene>
<keyword evidence="3 6" id="KW-0812">Transmembrane</keyword>
<proteinExistence type="inferred from homology"/>